<dbReference type="Pfam" id="PF00226">
    <property type="entry name" value="DnaJ"/>
    <property type="match status" value="1"/>
</dbReference>
<dbReference type="Gene3D" id="1.10.287.110">
    <property type="entry name" value="DnaJ domain"/>
    <property type="match status" value="1"/>
</dbReference>
<dbReference type="InterPro" id="IPR002939">
    <property type="entry name" value="DnaJ_C"/>
</dbReference>
<dbReference type="PRINTS" id="PR00625">
    <property type="entry name" value="JDOMAIN"/>
</dbReference>
<dbReference type="AlphaFoldDB" id="A0A9N8DPH8"/>
<dbReference type="Proteomes" id="UP001153069">
    <property type="component" value="Unassembled WGS sequence"/>
</dbReference>
<dbReference type="EMBL" id="CAICTM010000193">
    <property type="protein sequence ID" value="CAB9504350.1"/>
    <property type="molecule type" value="Genomic_DNA"/>
</dbReference>
<dbReference type="InterPro" id="IPR008971">
    <property type="entry name" value="HSP40/DnaJ_pept-bd"/>
</dbReference>
<evidence type="ECO:0000313" key="4">
    <source>
        <dbReference type="Proteomes" id="UP001153069"/>
    </source>
</evidence>
<feature type="region of interest" description="Disordered" evidence="1">
    <location>
        <begin position="405"/>
        <end position="436"/>
    </location>
</feature>
<proteinExistence type="predicted"/>
<dbReference type="GO" id="GO:0006457">
    <property type="term" value="P:protein folding"/>
    <property type="evidence" value="ECO:0007669"/>
    <property type="project" value="InterPro"/>
</dbReference>
<accession>A0A9N8DPH8</accession>
<feature type="compositionally biased region" description="Polar residues" evidence="1">
    <location>
        <begin position="139"/>
        <end position="150"/>
    </location>
</feature>
<dbReference type="PANTHER" id="PTHR43888">
    <property type="entry name" value="DNAJ-LIKE-2, ISOFORM A-RELATED"/>
    <property type="match status" value="1"/>
</dbReference>
<dbReference type="PROSITE" id="PS00636">
    <property type="entry name" value="DNAJ_1"/>
    <property type="match status" value="1"/>
</dbReference>
<comment type="caution">
    <text evidence="3">The sequence shown here is derived from an EMBL/GenBank/DDBJ whole genome shotgun (WGS) entry which is preliminary data.</text>
</comment>
<dbReference type="InterPro" id="IPR036869">
    <property type="entry name" value="J_dom_sf"/>
</dbReference>
<sequence length="604" mass="67277">MSALPSSSSGPTTTAVNSCKKSLVVASALLLSHQVGAATPEAHTHKAIFGVGTSNHGNQETRLWGLHVPRGGTDEAPSKGHKNDSENNMKKESKKKKNRNDNSKSKKQNKKDNRRKETKKKNREEQQEESSNEAEDSTNKASTASTSIPSNPMVEEILESEDYYDILGLSRGENHVGRIKKAYRRRAVQTHPDKTGGDRRAFDKLAEAYEVLLDDDKRALYDRYGKAGLDPTNAAGQFGSGGPEDLFRSFFGHPSARQPSQPQGPVNRTLRYQYAVTLEELYKGVTRKVTVEAPPEPTQRFGFVYQEPDAPKKKQVEVNVPRGAFAGQSIRLSGEMDFYSEEAPPGDLIFRLQLRPHKIFTRKGHDLAMTVTISLAEAIGGCTRTIRHLDGRTITIESAKRTLHLPTHLTKDDTKQGPTLDEIEQQDGGNSSVPATNDAEISVPTQVNVHIQTGDVQVLQGQGMPKDPQGTEFGDLYVQYEVEVPKAKDSMEHLTPSEQKELARLLEKLEGKTVSRKGPLLGKQTKTTNNNRYTLEPAKLSDFGSVVPEIHEDEEDHHEQQQQQQFPFHGMGQRQFFFSSTGRSPFFGQETNFEDDENVQCRQM</sequence>
<evidence type="ECO:0000313" key="3">
    <source>
        <dbReference type="EMBL" id="CAB9504350.1"/>
    </source>
</evidence>
<dbReference type="SMART" id="SM00271">
    <property type="entry name" value="DnaJ"/>
    <property type="match status" value="1"/>
</dbReference>
<dbReference type="CDD" id="cd10747">
    <property type="entry name" value="DnaJ_C"/>
    <property type="match status" value="1"/>
</dbReference>
<name>A0A9N8DPH8_9STRA</name>
<feature type="compositionally biased region" description="Acidic residues" evidence="1">
    <location>
        <begin position="126"/>
        <end position="136"/>
    </location>
</feature>
<dbReference type="SUPFAM" id="SSF49493">
    <property type="entry name" value="HSP40/DnaJ peptide-binding domain"/>
    <property type="match status" value="2"/>
</dbReference>
<protein>
    <submittedName>
        <fullName evidence="3">Protein DnaJ</fullName>
    </submittedName>
</protein>
<dbReference type="InterPro" id="IPR018253">
    <property type="entry name" value="DnaJ_domain_CS"/>
</dbReference>
<dbReference type="Gene3D" id="2.60.260.20">
    <property type="entry name" value="Urease metallochaperone UreE, N-terminal domain"/>
    <property type="match status" value="2"/>
</dbReference>
<feature type="compositionally biased region" description="Basic and acidic residues" evidence="1">
    <location>
        <begin position="99"/>
        <end position="115"/>
    </location>
</feature>
<dbReference type="OrthoDB" id="550424at2759"/>
<evidence type="ECO:0000256" key="1">
    <source>
        <dbReference type="SAM" id="MobiDB-lite"/>
    </source>
</evidence>
<dbReference type="InterPro" id="IPR044713">
    <property type="entry name" value="DNJA1/2-like"/>
</dbReference>
<dbReference type="SUPFAM" id="SSF46565">
    <property type="entry name" value="Chaperone J-domain"/>
    <property type="match status" value="1"/>
</dbReference>
<feature type="domain" description="J" evidence="2">
    <location>
        <begin position="162"/>
        <end position="225"/>
    </location>
</feature>
<dbReference type="GO" id="GO:0051082">
    <property type="term" value="F:unfolded protein binding"/>
    <property type="evidence" value="ECO:0007669"/>
    <property type="project" value="InterPro"/>
</dbReference>
<reference evidence="3" key="1">
    <citation type="submission" date="2020-06" db="EMBL/GenBank/DDBJ databases">
        <authorList>
            <consortium name="Plant Systems Biology data submission"/>
        </authorList>
    </citation>
    <scope>NUCLEOTIDE SEQUENCE</scope>
    <source>
        <strain evidence="3">D6</strain>
    </source>
</reference>
<dbReference type="CDD" id="cd06257">
    <property type="entry name" value="DnaJ"/>
    <property type="match status" value="1"/>
</dbReference>
<organism evidence="3 4">
    <name type="scientific">Seminavis robusta</name>
    <dbReference type="NCBI Taxonomy" id="568900"/>
    <lineage>
        <taxon>Eukaryota</taxon>
        <taxon>Sar</taxon>
        <taxon>Stramenopiles</taxon>
        <taxon>Ochrophyta</taxon>
        <taxon>Bacillariophyta</taxon>
        <taxon>Bacillariophyceae</taxon>
        <taxon>Bacillariophycidae</taxon>
        <taxon>Naviculales</taxon>
        <taxon>Naviculaceae</taxon>
        <taxon>Seminavis</taxon>
    </lineage>
</organism>
<evidence type="ECO:0000259" key="2">
    <source>
        <dbReference type="PROSITE" id="PS50076"/>
    </source>
</evidence>
<dbReference type="Pfam" id="PF01556">
    <property type="entry name" value="DnaJ_C"/>
    <property type="match status" value="2"/>
</dbReference>
<dbReference type="PROSITE" id="PS50076">
    <property type="entry name" value="DNAJ_2"/>
    <property type="match status" value="1"/>
</dbReference>
<dbReference type="GO" id="GO:0030544">
    <property type="term" value="F:Hsp70 protein binding"/>
    <property type="evidence" value="ECO:0007669"/>
    <property type="project" value="InterPro"/>
</dbReference>
<feature type="region of interest" description="Disordered" evidence="1">
    <location>
        <begin position="66"/>
        <end position="153"/>
    </location>
</feature>
<dbReference type="InterPro" id="IPR001623">
    <property type="entry name" value="DnaJ_domain"/>
</dbReference>
<keyword evidence="4" id="KW-1185">Reference proteome</keyword>
<gene>
    <name evidence="3" type="ORF">SEMRO_194_G082900.1</name>
</gene>
<feature type="compositionally biased region" description="Basic and acidic residues" evidence="1">
    <location>
        <begin position="72"/>
        <end position="91"/>
    </location>
</feature>